<dbReference type="EMBL" id="JBHRUJ010000017">
    <property type="protein sequence ID" value="MFC3212029.1"/>
    <property type="molecule type" value="Genomic_DNA"/>
</dbReference>
<name>A0ABV7KRZ2_PLAOK</name>
<protein>
    <submittedName>
        <fullName evidence="2">Uncharacterized protein</fullName>
    </submittedName>
</protein>
<organism evidence="2 3">
    <name type="scientific">Planomicrobium okeanokoites</name>
    <name type="common">Planococcus okeanokoites</name>
    <name type="synonym">Flavobacterium okeanokoites</name>
    <dbReference type="NCBI Taxonomy" id="244"/>
    <lineage>
        <taxon>Bacteria</taxon>
        <taxon>Bacillati</taxon>
        <taxon>Bacillota</taxon>
        <taxon>Bacilli</taxon>
        <taxon>Bacillales</taxon>
        <taxon>Caryophanaceae</taxon>
        <taxon>Planomicrobium</taxon>
    </lineage>
</organism>
<comment type="caution">
    <text evidence="2">The sequence shown here is derived from an EMBL/GenBank/DDBJ whole genome shotgun (WGS) entry which is preliminary data.</text>
</comment>
<proteinExistence type="predicted"/>
<feature type="region of interest" description="Disordered" evidence="1">
    <location>
        <begin position="25"/>
        <end position="49"/>
    </location>
</feature>
<feature type="compositionally biased region" description="Basic and acidic residues" evidence="1">
    <location>
        <begin position="25"/>
        <end position="39"/>
    </location>
</feature>
<accession>A0ABV7KRZ2</accession>
<gene>
    <name evidence="2" type="ORF">ACFOEJ_13145</name>
</gene>
<evidence type="ECO:0000256" key="1">
    <source>
        <dbReference type="SAM" id="MobiDB-lite"/>
    </source>
</evidence>
<reference evidence="3" key="1">
    <citation type="journal article" date="2019" name="Int. J. Syst. Evol. Microbiol.">
        <title>The Global Catalogue of Microorganisms (GCM) 10K type strain sequencing project: providing services to taxonomists for standard genome sequencing and annotation.</title>
        <authorList>
            <consortium name="The Broad Institute Genomics Platform"/>
            <consortium name="The Broad Institute Genome Sequencing Center for Infectious Disease"/>
            <person name="Wu L."/>
            <person name="Ma J."/>
        </authorList>
    </citation>
    <scope>NUCLEOTIDE SEQUENCE [LARGE SCALE GENOMIC DNA]</scope>
    <source>
        <strain evidence="3">CCM 320</strain>
    </source>
</reference>
<evidence type="ECO:0000313" key="2">
    <source>
        <dbReference type="EMBL" id="MFC3212029.1"/>
    </source>
</evidence>
<dbReference type="Proteomes" id="UP001595625">
    <property type="component" value="Unassembled WGS sequence"/>
</dbReference>
<dbReference type="RefSeq" id="WP_165850137.1">
    <property type="nucleotide sequence ID" value="NZ_CANNGD010000001.1"/>
</dbReference>
<evidence type="ECO:0000313" key="3">
    <source>
        <dbReference type="Proteomes" id="UP001595625"/>
    </source>
</evidence>
<keyword evidence="3" id="KW-1185">Reference proteome</keyword>
<sequence>MAFFATAAELAYDPKSWAAGVWTEEKRQRPLSSERHKTDQQSGVLCHGS</sequence>